<gene>
    <name evidence="2" type="ORF">AAF712_011459</name>
</gene>
<comment type="caution">
    <text evidence="2">The sequence shown here is derived from an EMBL/GenBank/DDBJ whole genome shotgun (WGS) entry which is preliminary data.</text>
</comment>
<accession>A0ABR2ZJH2</accession>
<evidence type="ECO:0000313" key="3">
    <source>
        <dbReference type="Proteomes" id="UP001437256"/>
    </source>
</evidence>
<dbReference type="EMBL" id="JBBXMP010000126">
    <property type="protein sequence ID" value="KAL0061706.1"/>
    <property type="molecule type" value="Genomic_DNA"/>
</dbReference>
<feature type="compositionally biased region" description="Polar residues" evidence="1">
    <location>
        <begin position="51"/>
        <end position="65"/>
    </location>
</feature>
<proteinExistence type="predicted"/>
<dbReference type="Proteomes" id="UP001437256">
    <property type="component" value="Unassembled WGS sequence"/>
</dbReference>
<evidence type="ECO:0000256" key="1">
    <source>
        <dbReference type="SAM" id="MobiDB-lite"/>
    </source>
</evidence>
<protein>
    <submittedName>
        <fullName evidence="2">Uncharacterized protein</fullName>
    </submittedName>
</protein>
<name>A0ABR2ZJH2_9AGAR</name>
<feature type="region of interest" description="Disordered" evidence="1">
    <location>
        <begin position="34"/>
        <end position="73"/>
    </location>
</feature>
<reference evidence="2 3" key="1">
    <citation type="submission" date="2024-05" db="EMBL/GenBank/DDBJ databases">
        <title>A draft genome resource for the thread blight pathogen Marasmius tenuissimus strain MS-2.</title>
        <authorList>
            <person name="Yulfo-Soto G.E."/>
            <person name="Baruah I.K."/>
            <person name="Amoako-Attah I."/>
            <person name="Bukari Y."/>
            <person name="Meinhardt L.W."/>
            <person name="Bailey B.A."/>
            <person name="Cohen S.P."/>
        </authorList>
    </citation>
    <scope>NUCLEOTIDE SEQUENCE [LARGE SCALE GENOMIC DNA]</scope>
    <source>
        <strain evidence="2 3">MS-2</strain>
    </source>
</reference>
<evidence type="ECO:0000313" key="2">
    <source>
        <dbReference type="EMBL" id="KAL0061706.1"/>
    </source>
</evidence>
<keyword evidence="3" id="KW-1185">Reference proteome</keyword>
<organism evidence="2 3">
    <name type="scientific">Marasmius tenuissimus</name>
    <dbReference type="NCBI Taxonomy" id="585030"/>
    <lineage>
        <taxon>Eukaryota</taxon>
        <taxon>Fungi</taxon>
        <taxon>Dikarya</taxon>
        <taxon>Basidiomycota</taxon>
        <taxon>Agaricomycotina</taxon>
        <taxon>Agaricomycetes</taxon>
        <taxon>Agaricomycetidae</taxon>
        <taxon>Agaricales</taxon>
        <taxon>Marasmiineae</taxon>
        <taxon>Marasmiaceae</taxon>
        <taxon>Marasmius</taxon>
    </lineage>
</organism>
<sequence>MSGLAPTLIIVRVAHGKPVESVEQVMSIRFAARGTQQATGTTTVEIPSHIRGNSSDGTLEATTPKKTSEAQIV</sequence>
<feature type="compositionally biased region" description="Low complexity" evidence="1">
    <location>
        <begin position="34"/>
        <end position="43"/>
    </location>
</feature>